<dbReference type="Gene3D" id="3.30.1010.10">
    <property type="entry name" value="Phosphatidylinositol 3-kinase Catalytic Subunit, Chain A, domain 4"/>
    <property type="match status" value="1"/>
</dbReference>
<dbReference type="InterPro" id="IPR000403">
    <property type="entry name" value="PI3/4_kinase_cat_dom"/>
</dbReference>
<feature type="compositionally biased region" description="Polar residues" evidence="5">
    <location>
        <begin position="271"/>
        <end position="287"/>
    </location>
</feature>
<dbReference type="CDD" id="cd05168">
    <property type="entry name" value="PI4Kc_III_beta"/>
    <property type="match status" value="1"/>
</dbReference>
<accession>A0A7S0HF68</accession>
<dbReference type="SMART" id="SM00146">
    <property type="entry name" value="PI3Kc"/>
    <property type="match status" value="1"/>
</dbReference>
<dbReference type="GO" id="GO:0005737">
    <property type="term" value="C:cytoplasm"/>
    <property type="evidence" value="ECO:0007669"/>
    <property type="project" value="TreeGrafter"/>
</dbReference>
<proteinExistence type="predicted"/>
<dbReference type="GO" id="GO:0046854">
    <property type="term" value="P:phosphatidylinositol phosphate biosynthetic process"/>
    <property type="evidence" value="ECO:0007669"/>
    <property type="project" value="InterPro"/>
</dbReference>
<feature type="region of interest" description="Disordered" evidence="5">
    <location>
        <begin position="305"/>
        <end position="379"/>
    </location>
</feature>
<name>A0A7S0HF68_9CRYP</name>
<evidence type="ECO:0000256" key="3">
    <source>
        <dbReference type="ARBA" id="ARBA00022679"/>
    </source>
</evidence>
<keyword evidence="3" id="KW-0808">Transferase</keyword>
<sequence>MSPHKVVSPRNTEIELEDLGSRAADSLEVKSLQSPRTFRRSHYKKSKKHKKRLIPIDDDGDEAYSSDNEGMGEEKQEDIRLDIKIANKLSRISLTQTVTAIPKELSNFSSRALERAKSLQSGPKASPAELVWQEEENFMRLPESFFQLVKAEANFVNHLVNISQELCELEPSKRLSHLKGALRILNSCLPKEGAFIPLSTVTDKASCILRVPADECFVFSTKERAPYMMCVEVVSQSFRWSSHKVGTQEMQVELDGDSSRNMETQSDDMTSDVLSGNEGLSSFSPSSQGLMSPAFISAIPPLCSTSATSPPTDPLPTRCSEEPNAASADDAAAPIEVDPSGIEQDVPRAAEEGDRERPGETARSQTVRSAGHRVDPRLSSLKTEPDCKQFVDDRDNLTNTLGESWQQLEERIRSTSPHGSKVGWKLISVIVKSRDDLRQEQFAVQLITLFQQIFKKANLPVWLQPYQVLATSADAGLIQVVTDTISLHGLKKKLSGGERGAKQANLSRYFEQRYGRSKRMDEKARENFMLSLAAYSVVCYLLQIKDRHNGNILIDNAGHVVHIDYGFMLSNSPGNIGFEKAAFKLTKEMVDVMGGEGGRLFEDFRSLSVMCYLEARKHAQQILMMVEVTRAGQPDLPCFTSRTVLEEMQERFKLDLSRKAAGSFFESLIHEAIDHWCTRQYDKFQWLTNGIMS</sequence>
<dbReference type="GO" id="GO:0048015">
    <property type="term" value="P:phosphatidylinositol-mediated signaling"/>
    <property type="evidence" value="ECO:0007669"/>
    <property type="project" value="TreeGrafter"/>
</dbReference>
<dbReference type="InterPro" id="IPR015433">
    <property type="entry name" value="PI3/4_kinase"/>
</dbReference>
<organism evidence="7">
    <name type="scientific">Hanusia phi</name>
    <dbReference type="NCBI Taxonomy" id="3032"/>
    <lineage>
        <taxon>Eukaryota</taxon>
        <taxon>Cryptophyceae</taxon>
        <taxon>Pyrenomonadales</taxon>
        <taxon>Geminigeraceae</taxon>
        <taxon>Hanusia</taxon>
    </lineage>
</organism>
<dbReference type="InterPro" id="IPR011009">
    <property type="entry name" value="Kinase-like_dom_sf"/>
</dbReference>
<dbReference type="PANTHER" id="PTHR10048">
    <property type="entry name" value="PHOSPHATIDYLINOSITOL KINASE"/>
    <property type="match status" value="1"/>
</dbReference>
<evidence type="ECO:0000259" key="6">
    <source>
        <dbReference type="PROSITE" id="PS50290"/>
    </source>
</evidence>
<dbReference type="PROSITE" id="PS00915">
    <property type="entry name" value="PI3_4_KINASE_1"/>
    <property type="match status" value="1"/>
</dbReference>
<dbReference type="EMBL" id="HBEO01010004">
    <property type="protein sequence ID" value="CAD8477706.1"/>
    <property type="molecule type" value="Transcribed_RNA"/>
</dbReference>
<evidence type="ECO:0000256" key="5">
    <source>
        <dbReference type="SAM" id="MobiDB-lite"/>
    </source>
</evidence>
<dbReference type="GO" id="GO:0016020">
    <property type="term" value="C:membrane"/>
    <property type="evidence" value="ECO:0007669"/>
    <property type="project" value="TreeGrafter"/>
</dbReference>
<gene>
    <name evidence="7" type="ORF">HPHI1048_LOCUS7009</name>
</gene>
<evidence type="ECO:0000313" key="7">
    <source>
        <dbReference type="EMBL" id="CAD8477706.1"/>
    </source>
</evidence>
<dbReference type="Gene3D" id="1.10.1070.11">
    <property type="entry name" value="Phosphatidylinositol 3-/4-kinase, catalytic domain"/>
    <property type="match status" value="1"/>
</dbReference>
<dbReference type="InterPro" id="IPR018936">
    <property type="entry name" value="PI3/4_kinase_CS"/>
</dbReference>
<evidence type="ECO:0000256" key="4">
    <source>
        <dbReference type="ARBA" id="ARBA00022777"/>
    </source>
</evidence>
<feature type="region of interest" description="Disordered" evidence="5">
    <location>
        <begin position="32"/>
        <end position="75"/>
    </location>
</feature>
<dbReference type="GO" id="GO:0004430">
    <property type="term" value="F:1-phosphatidylinositol 4-kinase activity"/>
    <property type="evidence" value="ECO:0007669"/>
    <property type="project" value="UniProtKB-EC"/>
</dbReference>
<dbReference type="PROSITE" id="PS50290">
    <property type="entry name" value="PI3_4_KINASE_3"/>
    <property type="match status" value="1"/>
</dbReference>
<dbReference type="PROSITE" id="PS00916">
    <property type="entry name" value="PI3_4_KINASE_2"/>
    <property type="match status" value="1"/>
</dbReference>
<dbReference type="Pfam" id="PF00454">
    <property type="entry name" value="PI3_PI4_kinase"/>
    <property type="match status" value="1"/>
</dbReference>
<feature type="region of interest" description="Disordered" evidence="5">
    <location>
        <begin position="250"/>
        <end position="287"/>
    </location>
</feature>
<keyword evidence="4" id="KW-0418">Kinase</keyword>
<feature type="domain" description="PI3K/PI4K catalytic" evidence="6">
    <location>
        <begin position="406"/>
        <end position="677"/>
    </location>
</feature>
<reference evidence="7" key="1">
    <citation type="submission" date="2021-01" db="EMBL/GenBank/DDBJ databases">
        <authorList>
            <person name="Corre E."/>
            <person name="Pelletier E."/>
            <person name="Niang G."/>
            <person name="Scheremetjew M."/>
            <person name="Finn R."/>
            <person name="Kale V."/>
            <person name="Holt S."/>
            <person name="Cochrane G."/>
            <person name="Meng A."/>
            <person name="Brown T."/>
            <person name="Cohen L."/>
        </authorList>
    </citation>
    <scope>NUCLEOTIDE SEQUENCE</scope>
    <source>
        <strain evidence="7">CCMP325</strain>
    </source>
</reference>
<evidence type="ECO:0000256" key="2">
    <source>
        <dbReference type="ARBA" id="ARBA00012169"/>
    </source>
</evidence>
<dbReference type="InterPro" id="IPR036940">
    <property type="entry name" value="PI3/4_kinase_cat_sf"/>
</dbReference>
<evidence type="ECO:0000256" key="1">
    <source>
        <dbReference type="ARBA" id="ARBA00001686"/>
    </source>
</evidence>
<dbReference type="SUPFAM" id="SSF56112">
    <property type="entry name" value="Protein kinase-like (PK-like)"/>
    <property type="match status" value="1"/>
</dbReference>
<dbReference type="PANTHER" id="PTHR10048:SF22">
    <property type="entry name" value="PHOSPHATIDYLINOSITOL 4-KINASE BETA"/>
    <property type="match status" value="1"/>
</dbReference>
<feature type="compositionally biased region" description="Basic and acidic residues" evidence="5">
    <location>
        <begin position="345"/>
        <end position="360"/>
    </location>
</feature>
<comment type="catalytic activity">
    <reaction evidence="1">
        <text>a 1,2-diacyl-sn-glycero-3-phospho-(1D-myo-inositol) + ATP = a 1,2-diacyl-sn-glycero-3-phospho-(1D-myo-inositol 4-phosphate) + ADP + H(+)</text>
        <dbReference type="Rhea" id="RHEA:19877"/>
        <dbReference type="ChEBI" id="CHEBI:15378"/>
        <dbReference type="ChEBI" id="CHEBI:30616"/>
        <dbReference type="ChEBI" id="CHEBI:57880"/>
        <dbReference type="ChEBI" id="CHEBI:58178"/>
        <dbReference type="ChEBI" id="CHEBI:456216"/>
        <dbReference type="EC" id="2.7.1.67"/>
    </reaction>
</comment>
<dbReference type="AlphaFoldDB" id="A0A7S0HF68"/>
<dbReference type="InterPro" id="IPR057754">
    <property type="entry name" value="PI4-kinase_beta/PIK1_cat"/>
</dbReference>
<feature type="compositionally biased region" description="Basic residues" evidence="5">
    <location>
        <begin position="37"/>
        <end position="53"/>
    </location>
</feature>
<protein>
    <recommendedName>
        <fullName evidence="2">1-phosphatidylinositol 4-kinase</fullName>
        <ecNumber evidence="2">2.7.1.67</ecNumber>
    </recommendedName>
</protein>
<dbReference type="EC" id="2.7.1.67" evidence="2"/>
<dbReference type="FunFam" id="1.10.1070.11:FF:000016">
    <property type="entry name" value="PIK1p Phosphatidylinositol 4-kinase"/>
    <property type="match status" value="1"/>
</dbReference>